<evidence type="ECO:0000313" key="2">
    <source>
        <dbReference type="Proteomes" id="UP000245340"/>
    </source>
</evidence>
<keyword evidence="2" id="KW-1185">Reference proteome</keyword>
<feature type="region of interest" description="Disordered" evidence="1">
    <location>
        <begin position="1"/>
        <end position="197"/>
    </location>
</feature>
<feature type="compositionally biased region" description="Basic and acidic residues" evidence="1">
    <location>
        <begin position="1"/>
        <end position="13"/>
    </location>
</feature>
<feature type="compositionally biased region" description="Pro residues" evidence="1">
    <location>
        <begin position="44"/>
        <end position="55"/>
    </location>
</feature>
<sequence>MRTKDSLLKRSSESRSQTRRSRLSARAGPRSLSSLPASAGPSQLPFPPPRPPRPPALAAAGHLHRNPGPGASAPGRAECYHNNRAPAAEAAGEERQRAGEELAEARGKRAGRGDGRAKPGGRGARVRVGQGDGLSAGSGARRRLRRGWMATGAPGSRVGLVVSGPHGPLTQPGGPLRATLRSRPPCASRSLRSEVGV</sequence>
<name>A0A9B0GCF6_ODORO</name>
<dbReference type="Proteomes" id="UP000245340">
    <property type="component" value="Unplaced"/>
</dbReference>
<protein>
    <submittedName>
        <fullName evidence="3">Uncharacterized protein LOC101368212</fullName>
    </submittedName>
</protein>
<dbReference type="RefSeq" id="XP_004396641.1">
    <property type="nucleotide sequence ID" value="XM_004396584.1"/>
</dbReference>
<evidence type="ECO:0000313" key="3">
    <source>
        <dbReference type="RefSeq" id="XP_004396641.1"/>
    </source>
</evidence>
<reference evidence="3" key="1">
    <citation type="submission" date="2025-08" db="UniProtKB">
        <authorList>
            <consortium name="RefSeq"/>
        </authorList>
    </citation>
    <scope>IDENTIFICATION</scope>
</reference>
<proteinExistence type="predicted"/>
<evidence type="ECO:0000256" key="1">
    <source>
        <dbReference type="SAM" id="MobiDB-lite"/>
    </source>
</evidence>
<dbReference type="AlphaFoldDB" id="A0A9B0GCF6"/>
<organism evidence="2 3">
    <name type="scientific">Odobenus rosmarus divergens</name>
    <name type="common">Pacific walrus</name>
    <dbReference type="NCBI Taxonomy" id="9708"/>
    <lineage>
        <taxon>Eukaryota</taxon>
        <taxon>Metazoa</taxon>
        <taxon>Chordata</taxon>
        <taxon>Craniata</taxon>
        <taxon>Vertebrata</taxon>
        <taxon>Euteleostomi</taxon>
        <taxon>Mammalia</taxon>
        <taxon>Eutheria</taxon>
        <taxon>Laurasiatheria</taxon>
        <taxon>Carnivora</taxon>
        <taxon>Caniformia</taxon>
        <taxon>Pinnipedia</taxon>
        <taxon>Odobenidae</taxon>
        <taxon>Odobenus</taxon>
    </lineage>
</organism>
<feature type="compositionally biased region" description="Low complexity" evidence="1">
    <location>
        <begin position="24"/>
        <end position="43"/>
    </location>
</feature>
<gene>
    <name evidence="3" type="primary">LOC101368212</name>
</gene>
<feature type="compositionally biased region" description="Basic and acidic residues" evidence="1">
    <location>
        <begin position="92"/>
        <end position="117"/>
    </location>
</feature>
<accession>A0A9B0GCF6</accession>